<dbReference type="InterPro" id="IPR006083">
    <property type="entry name" value="PRK/URK"/>
</dbReference>
<evidence type="ECO:0000313" key="3">
    <source>
        <dbReference type="Proteomes" id="UP001519654"/>
    </source>
</evidence>
<gene>
    <name evidence="2" type="ORF">KOI35_38885</name>
</gene>
<name>A0ABS5Z1C5_9ACTN</name>
<dbReference type="InterPro" id="IPR027417">
    <property type="entry name" value="P-loop_NTPase"/>
</dbReference>
<feature type="domain" description="Phosphoribulokinase/uridine kinase" evidence="1">
    <location>
        <begin position="70"/>
        <end position="145"/>
    </location>
</feature>
<evidence type="ECO:0000313" key="2">
    <source>
        <dbReference type="EMBL" id="MBU2669493.1"/>
    </source>
</evidence>
<accession>A0ABS5Z1C5</accession>
<dbReference type="Gene3D" id="3.40.50.300">
    <property type="entry name" value="P-loop containing nucleotide triphosphate hydrolases"/>
    <property type="match status" value="1"/>
</dbReference>
<evidence type="ECO:0000259" key="1">
    <source>
        <dbReference type="Pfam" id="PF00485"/>
    </source>
</evidence>
<organism evidence="2 3">
    <name type="scientific">Paractinoplanes bogorensis</name>
    <dbReference type="NCBI Taxonomy" id="1610840"/>
    <lineage>
        <taxon>Bacteria</taxon>
        <taxon>Bacillati</taxon>
        <taxon>Actinomycetota</taxon>
        <taxon>Actinomycetes</taxon>
        <taxon>Micromonosporales</taxon>
        <taxon>Micromonosporaceae</taxon>
        <taxon>Paractinoplanes</taxon>
    </lineage>
</organism>
<dbReference type="Proteomes" id="UP001519654">
    <property type="component" value="Unassembled WGS sequence"/>
</dbReference>
<dbReference type="EMBL" id="JAHKKG010000015">
    <property type="protein sequence ID" value="MBU2669493.1"/>
    <property type="molecule type" value="Genomic_DNA"/>
</dbReference>
<keyword evidence="3" id="KW-1185">Reference proteome</keyword>
<dbReference type="SUPFAM" id="SSF52540">
    <property type="entry name" value="P-loop containing nucleoside triphosphate hydrolases"/>
    <property type="match status" value="1"/>
</dbReference>
<sequence length="187" mass="20806">MMSELVELIMSRPPRLGRTRLVAVDGPSGAGKTRFAERLAGELGSPVVHTDDLLDGWDDQFTFWKRLEANVLGPLRRGQTATFERYDWEKGDFAGTPIVVPPAEVVLLEGVSAARREVRPELSAAVFVDAPPELRWERAIVRDGDDSVAYRKYLERWRAAEDRHFAVDETAAYADLIVDGATKGQAP</sequence>
<comment type="caution">
    <text evidence="2">The sequence shown here is derived from an EMBL/GenBank/DDBJ whole genome shotgun (WGS) entry which is preliminary data.</text>
</comment>
<reference evidence="2 3" key="1">
    <citation type="submission" date="2021-06" db="EMBL/GenBank/DDBJ databases">
        <title>Actinoplanes lichenicola sp. nov., and Actinoplanes ovalisporus sp. nov., isolated from lichen in Thailand.</title>
        <authorList>
            <person name="Saeng-In P."/>
            <person name="Kanchanasin P."/>
            <person name="Yuki M."/>
            <person name="Kudo T."/>
            <person name="Ohkuma M."/>
            <person name="Phongsopitanun W."/>
            <person name="Tanasupawat S."/>
        </authorList>
    </citation>
    <scope>NUCLEOTIDE SEQUENCE [LARGE SCALE GENOMIC DNA]</scope>
    <source>
        <strain evidence="2 3">NBRC 110975</strain>
    </source>
</reference>
<protein>
    <recommendedName>
        <fullName evidence="1">Phosphoribulokinase/uridine kinase domain-containing protein</fullName>
    </recommendedName>
</protein>
<dbReference type="Pfam" id="PF00485">
    <property type="entry name" value="PRK"/>
    <property type="match status" value="1"/>
</dbReference>
<proteinExistence type="predicted"/>